<dbReference type="GO" id="GO:0006355">
    <property type="term" value="P:regulation of DNA-templated transcription"/>
    <property type="evidence" value="ECO:0007669"/>
    <property type="project" value="InterPro"/>
</dbReference>
<keyword evidence="4" id="KW-0067">ATP-binding</keyword>
<dbReference type="SUPFAM" id="SSF46894">
    <property type="entry name" value="C-terminal effector domain of the bipartite response regulators"/>
    <property type="match status" value="1"/>
</dbReference>
<feature type="domain" description="Protein kinase" evidence="8">
    <location>
        <begin position="137"/>
        <end position="434"/>
    </location>
</feature>
<keyword evidence="2" id="KW-0547">Nucleotide-binding</keyword>
<dbReference type="PANTHER" id="PTHR43289">
    <property type="entry name" value="MITOGEN-ACTIVATED PROTEIN KINASE KINASE KINASE 20-RELATED"/>
    <property type="match status" value="1"/>
</dbReference>
<evidence type="ECO:0000256" key="4">
    <source>
        <dbReference type="ARBA" id="ARBA00022840"/>
    </source>
</evidence>
<dbReference type="EMBL" id="CP116805">
    <property type="protein sequence ID" value="WCL53247.1"/>
    <property type="molecule type" value="Genomic_DNA"/>
</dbReference>
<dbReference type="PANTHER" id="PTHR43289:SF6">
    <property type="entry name" value="SERINE_THREONINE-PROTEIN KINASE NEKL-3"/>
    <property type="match status" value="1"/>
</dbReference>
<dbReference type="GO" id="GO:0003677">
    <property type="term" value="F:DNA binding"/>
    <property type="evidence" value="ECO:0007669"/>
    <property type="project" value="UniProtKB-UniRule"/>
</dbReference>
<name>A0AAE9XLQ4_9PROT</name>
<accession>A0AAE9XLQ4</accession>
<evidence type="ECO:0000256" key="7">
    <source>
        <dbReference type="SAM" id="Coils"/>
    </source>
</evidence>
<dbReference type="Gene3D" id="1.10.510.10">
    <property type="entry name" value="Transferase(Phosphotransferase) domain 1"/>
    <property type="match status" value="1"/>
</dbReference>
<dbReference type="InterPro" id="IPR036388">
    <property type="entry name" value="WH-like_DNA-bd_sf"/>
</dbReference>
<keyword evidence="3" id="KW-0418">Kinase</keyword>
<keyword evidence="7" id="KW-0175">Coiled coil</keyword>
<dbReference type="SMART" id="SM00862">
    <property type="entry name" value="Trans_reg_C"/>
    <property type="match status" value="1"/>
</dbReference>
<evidence type="ECO:0000256" key="1">
    <source>
        <dbReference type="ARBA" id="ARBA00022679"/>
    </source>
</evidence>
<keyword evidence="1" id="KW-0808">Transferase</keyword>
<gene>
    <name evidence="10" type="ORF">PH603_11945</name>
</gene>
<evidence type="ECO:0000313" key="11">
    <source>
        <dbReference type="Proteomes" id="UP001217500"/>
    </source>
</evidence>
<keyword evidence="11" id="KW-1185">Reference proteome</keyword>
<dbReference type="Gene3D" id="1.10.10.10">
    <property type="entry name" value="Winged helix-like DNA-binding domain superfamily/Winged helix DNA-binding domain"/>
    <property type="match status" value="1"/>
</dbReference>
<organism evidence="10 11">
    <name type="scientific">Gimibacter soli</name>
    <dbReference type="NCBI Taxonomy" id="3024400"/>
    <lineage>
        <taxon>Bacteria</taxon>
        <taxon>Pseudomonadati</taxon>
        <taxon>Pseudomonadota</taxon>
        <taxon>Alphaproteobacteria</taxon>
        <taxon>Kordiimonadales</taxon>
        <taxon>Temperatibacteraceae</taxon>
        <taxon>Gimibacter</taxon>
    </lineage>
</organism>
<dbReference type="InterPro" id="IPR000719">
    <property type="entry name" value="Prot_kinase_dom"/>
</dbReference>
<dbReference type="GO" id="GO:0000160">
    <property type="term" value="P:phosphorelay signal transduction system"/>
    <property type="evidence" value="ECO:0007669"/>
    <property type="project" value="InterPro"/>
</dbReference>
<feature type="domain" description="OmpR/PhoB-type" evidence="9">
    <location>
        <begin position="12"/>
        <end position="108"/>
    </location>
</feature>
<feature type="coiled-coil region" evidence="7">
    <location>
        <begin position="397"/>
        <end position="472"/>
    </location>
</feature>
<dbReference type="InterPro" id="IPR011990">
    <property type="entry name" value="TPR-like_helical_dom_sf"/>
</dbReference>
<reference evidence="10" key="1">
    <citation type="submission" date="2023-01" db="EMBL/GenBank/DDBJ databases">
        <title>The genome sequence of Kordiimonadaceae bacterium 6D33.</title>
        <authorList>
            <person name="Liu Y."/>
        </authorList>
    </citation>
    <scope>NUCLEOTIDE SEQUENCE</scope>
    <source>
        <strain evidence="10">6D33</strain>
    </source>
</reference>
<dbReference type="InterPro" id="IPR016032">
    <property type="entry name" value="Sig_transdc_resp-reg_C-effctor"/>
</dbReference>
<protein>
    <submittedName>
        <fullName evidence="10">Winged helix-turn-helix domain-containing protein</fullName>
    </submittedName>
</protein>
<dbReference type="InterPro" id="IPR011009">
    <property type="entry name" value="Kinase-like_dom_sf"/>
</dbReference>
<sequence>MVATPDTSGGTLFRYRFGSVEFDEARFELSLDGKPVELERKPLELLAILVAHADEVMTKDELLDHVWAGRITVENVLANAMAKLRKALGPDHADRIVTQARVGYRFKGPVERVATGRRLVNRLDLTAGEQVPGRSHYRLEAQLAGTEGSEVWRARHYKTPETRIFKFSADGAQLSALKREVTLSRILQMSLGDRADIVRIHDWNFEEPPFFLEIEDGGLQLRDWAEEGGRLKHMVPDARLAVAVQIVDAVAAAHRAGVLHKDLKPANILIRENPEKGWQVKLTDFGSGGVFAAETLADLGVTPLGMTQDTGSSETGRSTPLYLAPEVVTGQAPSVRSDIYALGILLYQLLAGDMRKPLTTGWEQDVADELLREDIAAATAGDPVARTPAADMLARSLRDLSLRHRAAEEAREALAQSERMARQLDRLAARRPWIWATGAVLTLGLVASLWLYQGAEKARDQAVAEASRAEAATGFLREVLLAADPRSPGASADASVREALALAADRIDERFGDDPTTQISLHRSIAGIHEGLADFEGAVKHLTRLVSLETARSGKASPESLTARYALAQALSNASRYGEAAPILDAADADAGALIAASNPLAIRAAYARGRYHLLQAQMEPAANAYEQAIAHYDKAGMADLSLLHSLRMDLAQSYSRLGRQEEAVELLEGLDHPAFAEAGVTPARQASAKLFLGAALLYAGRHADAEPVLLSAIDALSAGYGPDSFQAEEARGALVNLYGSTGRWAEALPLITRVREGMCARNGAEHLSCLMQLGNEGVIRLQLGDADGAVPQLAAAREGFAKMMGPASPGVQVMGFHLATAYVANGQAGEAASLLPGLKAPVMEAATPGETWASRIAGLEARVLMRQGKEAEGRAQLEAAVAQMEAEGFDASVIAPYRTDLE</sequence>
<dbReference type="Proteomes" id="UP001217500">
    <property type="component" value="Chromosome"/>
</dbReference>
<evidence type="ECO:0000259" key="9">
    <source>
        <dbReference type="PROSITE" id="PS51755"/>
    </source>
</evidence>
<evidence type="ECO:0000259" key="8">
    <source>
        <dbReference type="PROSITE" id="PS50011"/>
    </source>
</evidence>
<evidence type="ECO:0000256" key="6">
    <source>
        <dbReference type="PROSITE-ProRule" id="PRU01091"/>
    </source>
</evidence>
<keyword evidence="5 6" id="KW-0238">DNA-binding</keyword>
<dbReference type="RefSeq" id="WP_289502759.1">
    <property type="nucleotide sequence ID" value="NZ_CP116805.1"/>
</dbReference>
<proteinExistence type="predicted"/>
<dbReference type="InterPro" id="IPR008271">
    <property type="entry name" value="Ser/Thr_kinase_AS"/>
</dbReference>
<evidence type="ECO:0000256" key="3">
    <source>
        <dbReference type="ARBA" id="ARBA00022777"/>
    </source>
</evidence>
<dbReference type="SMART" id="SM00220">
    <property type="entry name" value="S_TKc"/>
    <property type="match status" value="1"/>
</dbReference>
<evidence type="ECO:0000256" key="2">
    <source>
        <dbReference type="ARBA" id="ARBA00022741"/>
    </source>
</evidence>
<dbReference type="SUPFAM" id="SSF56112">
    <property type="entry name" value="Protein kinase-like (PK-like)"/>
    <property type="match status" value="1"/>
</dbReference>
<dbReference type="PROSITE" id="PS50011">
    <property type="entry name" value="PROTEIN_KINASE_DOM"/>
    <property type="match status" value="1"/>
</dbReference>
<dbReference type="GO" id="GO:0004674">
    <property type="term" value="F:protein serine/threonine kinase activity"/>
    <property type="evidence" value="ECO:0007669"/>
    <property type="project" value="TreeGrafter"/>
</dbReference>
<dbReference type="PROSITE" id="PS00108">
    <property type="entry name" value="PROTEIN_KINASE_ST"/>
    <property type="match status" value="1"/>
</dbReference>
<dbReference type="Pfam" id="PF00069">
    <property type="entry name" value="Pkinase"/>
    <property type="match status" value="1"/>
</dbReference>
<dbReference type="AlphaFoldDB" id="A0AAE9XLQ4"/>
<dbReference type="CDD" id="cd00383">
    <property type="entry name" value="trans_reg_C"/>
    <property type="match status" value="1"/>
</dbReference>
<dbReference type="Pfam" id="PF00486">
    <property type="entry name" value="Trans_reg_C"/>
    <property type="match status" value="1"/>
</dbReference>
<dbReference type="KEGG" id="gso:PH603_11945"/>
<evidence type="ECO:0000256" key="5">
    <source>
        <dbReference type="ARBA" id="ARBA00023125"/>
    </source>
</evidence>
<evidence type="ECO:0000313" key="10">
    <source>
        <dbReference type="EMBL" id="WCL53247.1"/>
    </source>
</evidence>
<dbReference type="InterPro" id="IPR001867">
    <property type="entry name" value="OmpR/PhoB-type_DNA-bd"/>
</dbReference>
<dbReference type="GO" id="GO:0005524">
    <property type="term" value="F:ATP binding"/>
    <property type="evidence" value="ECO:0007669"/>
    <property type="project" value="UniProtKB-KW"/>
</dbReference>
<dbReference type="Gene3D" id="1.25.40.10">
    <property type="entry name" value="Tetratricopeptide repeat domain"/>
    <property type="match status" value="2"/>
</dbReference>
<dbReference type="SUPFAM" id="SSF48452">
    <property type="entry name" value="TPR-like"/>
    <property type="match status" value="1"/>
</dbReference>
<dbReference type="PROSITE" id="PS51755">
    <property type="entry name" value="OMPR_PHOB"/>
    <property type="match status" value="1"/>
</dbReference>
<feature type="DNA-binding region" description="OmpR/PhoB-type" evidence="6">
    <location>
        <begin position="12"/>
        <end position="108"/>
    </location>
</feature>